<evidence type="ECO:0000313" key="2">
    <source>
        <dbReference type="Proteomes" id="UP001589795"/>
    </source>
</evidence>
<comment type="caution">
    <text evidence="1">The sequence shown here is derived from an EMBL/GenBank/DDBJ whole genome shotgun (WGS) entry which is preliminary data.</text>
</comment>
<dbReference type="EMBL" id="JBHLWQ010000055">
    <property type="protein sequence ID" value="MFC0199878.1"/>
    <property type="molecule type" value="Genomic_DNA"/>
</dbReference>
<dbReference type="InterPro" id="IPR007922">
    <property type="entry name" value="DciA-like"/>
</dbReference>
<sequence>MAQTPDASRKATRRRSRGFQAAASLLADRVQKAAEGRGFAVARLLTNWPEIAGPQLAAVTRPVRISHSRGGFGATLTLLTTGPMAPMVEMQLPRLRERVNACYGYNAVQRIALTQTAATGFAEGQASFGHAPRAPKAPDPALVAQADGVARQFTDPTLAEAMARLAMNVASRRPRQG</sequence>
<accession>A0ABV6CGM5</accession>
<dbReference type="RefSeq" id="WP_265505192.1">
    <property type="nucleotide sequence ID" value="NZ_JAOTBE010000001.1"/>
</dbReference>
<reference evidence="1 2" key="1">
    <citation type="submission" date="2024-09" db="EMBL/GenBank/DDBJ databases">
        <authorList>
            <person name="Sun Q."/>
            <person name="Mori K."/>
        </authorList>
    </citation>
    <scope>NUCLEOTIDE SEQUENCE [LARGE SCALE GENOMIC DNA]</scope>
    <source>
        <strain evidence="1 2">CCM 7904</strain>
    </source>
</reference>
<dbReference type="InterPro" id="IPR010593">
    <property type="entry name" value="DUF1159"/>
</dbReference>
<proteinExistence type="predicted"/>
<organism evidence="1 2">
    <name type="scientific">Paracoccus rhizosphaerae</name>
    <dbReference type="NCBI Taxonomy" id="1133347"/>
    <lineage>
        <taxon>Bacteria</taxon>
        <taxon>Pseudomonadati</taxon>
        <taxon>Pseudomonadota</taxon>
        <taxon>Alphaproteobacteria</taxon>
        <taxon>Rhodobacterales</taxon>
        <taxon>Paracoccaceae</taxon>
        <taxon>Paracoccus</taxon>
    </lineage>
</organism>
<evidence type="ECO:0000313" key="1">
    <source>
        <dbReference type="EMBL" id="MFC0199878.1"/>
    </source>
</evidence>
<dbReference type="Proteomes" id="UP001589795">
    <property type="component" value="Unassembled WGS sequence"/>
</dbReference>
<dbReference type="PIRSF" id="PIRSF032064">
    <property type="entry name" value="UCP032064"/>
    <property type="match status" value="1"/>
</dbReference>
<name>A0ABV6CGM5_9RHOB</name>
<gene>
    <name evidence="1" type="ORF">ACFFIZ_05975</name>
</gene>
<protein>
    <submittedName>
        <fullName evidence="1">DUF721 domain-containing protein</fullName>
    </submittedName>
</protein>
<dbReference type="Pfam" id="PF05258">
    <property type="entry name" value="DciA"/>
    <property type="match status" value="1"/>
</dbReference>
<keyword evidence="2" id="KW-1185">Reference proteome</keyword>